<organism evidence="9">
    <name type="scientific">Chloropicon laureae</name>
    <dbReference type="NCBI Taxonomy" id="464258"/>
    <lineage>
        <taxon>Eukaryota</taxon>
        <taxon>Viridiplantae</taxon>
        <taxon>Chlorophyta</taxon>
        <taxon>Chloropicophyceae</taxon>
        <taxon>Chloropicales</taxon>
        <taxon>Chloropicaceae</taxon>
        <taxon>Chloropicon</taxon>
    </lineage>
</organism>
<dbReference type="GO" id="GO:0003899">
    <property type="term" value="F:DNA-directed RNA polymerase activity"/>
    <property type="evidence" value="ECO:0007669"/>
    <property type="project" value="UniProtKB-EC"/>
</dbReference>
<evidence type="ECO:0000256" key="2">
    <source>
        <dbReference type="ARBA" id="ARBA00012418"/>
    </source>
</evidence>
<evidence type="ECO:0000313" key="9">
    <source>
        <dbReference type="EMBL" id="CAE0023533.1"/>
    </source>
</evidence>
<dbReference type="GO" id="GO:0006351">
    <property type="term" value="P:DNA-templated transcription"/>
    <property type="evidence" value="ECO:0007669"/>
    <property type="project" value="InterPro"/>
</dbReference>
<dbReference type="GO" id="GO:0005736">
    <property type="term" value="C:RNA polymerase I complex"/>
    <property type="evidence" value="ECO:0007669"/>
    <property type="project" value="TreeGrafter"/>
</dbReference>
<feature type="region of interest" description="Disordered" evidence="7">
    <location>
        <begin position="1"/>
        <end position="22"/>
    </location>
</feature>
<dbReference type="Pfam" id="PF04998">
    <property type="entry name" value="RNA_pol_Rpb1_5"/>
    <property type="match status" value="1"/>
</dbReference>
<evidence type="ECO:0000259" key="8">
    <source>
        <dbReference type="Pfam" id="PF04998"/>
    </source>
</evidence>
<name>A0A7S2Z5V6_9CHLO</name>
<evidence type="ECO:0000256" key="3">
    <source>
        <dbReference type="ARBA" id="ARBA00022478"/>
    </source>
</evidence>
<accession>A0A7S2Z5V6</accession>
<gene>
    <name evidence="9" type="ORF">CLAU1311_LOCUS6503</name>
</gene>
<keyword evidence="5" id="KW-0548">Nucleotidyltransferase</keyword>
<dbReference type="InterPro" id="IPR007081">
    <property type="entry name" value="RNA_pol_Rpb1_5"/>
</dbReference>
<proteinExistence type="inferred from homology"/>
<feature type="domain" description="RNA polymerase Rpb1" evidence="8">
    <location>
        <begin position="38"/>
        <end position="116"/>
    </location>
</feature>
<reference evidence="9" key="1">
    <citation type="submission" date="2021-01" db="EMBL/GenBank/DDBJ databases">
        <authorList>
            <person name="Corre E."/>
            <person name="Pelletier E."/>
            <person name="Niang G."/>
            <person name="Scheremetjew M."/>
            <person name="Finn R."/>
            <person name="Kale V."/>
            <person name="Holt S."/>
            <person name="Cochrane G."/>
            <person name="Meng A."/>
            <person name="Brown T."/>
            <person name="Cohen L."/>
        </authorList>
    </citation>
    <scope>NUCLEOTIDE SEQUENCE</scope>
    <source>
        <strain evidence="9">RCC856</strain>
    </source>
</reference>
<evidence type="ECO:0000256" key="5">
    <source>
        <dbReference type="ARBA" id="ARBA00022695"/>
    </source>
</evidence>
<evidence type="ECO:0000256" key="6">
    <source>
        <dbReference type="ARBA" id="ARBA00023163"/>
    </source>
</evidence>
<dbReference type="EMBL" id="HBHU01009950">
    <property type="protein sequence ID" value="CAE0023533.1"/>
    <property type="molecule type" value="Transcribed_RNA"/>
</dbReference>
<dbReference type="AlphaFoldDB" id="A0A7S2Z5V6"/>
<dbReference type="EC" id="2.7.7.6" evidence="2"/>
<dbReference type="GO" id="GO:0003677">
    <property type="term" value="F:DNA binding"/>
    <property type="evidence" value="ECO:0007669"/>
    <property type="project" value="InterPro"/>
</dbReference>
<keyword evidence="4" id="KW-0808">Transferase</keyword>
<comment type="similarity">
    <text evidence="1">Belongs to the RNA polymerase beta' chain family.</text>
</comment>
<dbReference type="PANTHER" id="PTHR19376:SF11">
    <property type="entry name" value="DNA-DIRECTED RNA POLYMERASE I SUBUNIT RPA1"/>
    <property type="match status" value="1"/>
</dbReference>
<sequence length="182" mass="19815">MEVTPKVTDLSASGDPASWKTPPSVDKAGLLVQGRTGTLLQCLLDNSHVVDLPFLESNDIHMMQETFGIEAARRVLENEVVKVFGAYGIQVDPRHLSLVSDFMTHSGSFRGCNRTGTIPQFGSPLLQMSFETATQFLRKSVLYNTKDEMQSPSSNIACGQLVTTSGTGVCDLLVDTKKYLAN</sequence>
<protein>
    <recommendedName>
        <fullName evidence="2">DNA-directed RNA polymerase</fullName>
        <ecNumber evidence="2">2.7.7.6</ecNumber>
    </recommendedName>
</protein>
<dbReference type="PANTHER" id="PTHR19376">
    <property type="entry name" value="DNA-DIRECTED RNA POLYMERASE"/>
    <property type="match status" value="1"/>
</dbReference>
<keyword evidence="3" id="KW-0240">DNA-directed RNA polymerase</keyword>
<keyword evidence="6" id="KW-0804">Transcription</keyword>
<dbReference type="SUPFAM" id="SSF64484">
    <property type="entry name" value="beta and beta-prime subunits of DNA dependent RNA-polymerase"/>
    <property type="match status" value="1"/>
</dbReference>
<evidence type="ECO:0000256" key="1">
    <source>
        <dbReference type="ARBA" id="ARBA00006460"/>
    </source>
</evidence>
<evidence type="ECO:0000256" key="7">
    <source>
        <dbReference type="SAM" id="MobiDB-lite"/>
    </source>
</evidence>
<dbReference type="InterPro" id="IPR045867">
    <property type="entry name" value="DNA-dir_RpoC_beta_prime"/>
</dbReference>
<evidence type="ECO:0000256" key="4">
    <source>
        <dbReference type="ARBA" id="ARBA00022679"/>
    </source>
</evidence>